<reference evidence="2" key="1">
    <citation type="journal article" date="2018" name="DNA Res.">
        <title>Multiple hybrid de novo genome assembly of finger millet, an orphan allotetraploid crop.</title>
        <authorList>
            <person name="Hatakeyama M."/>
            <person name="Aluri S."/>
            <person name="Balachadran M.T."/>
            <person name="Sivarajan S.R."/>
            <person name="Patrignani A."/>
            <person name="Gruter S."/>
            <person name="Poveda L."/>
            <person name="Shimizu-Inatsugi R."/>
            <person name="Baeten J."/>
            <person name="Francoijs K.J."/>
            <person name="Nataraja K.N."/>
            <person name="Reddy Y.A.N."/>
            <person name="Phadnis S."/>
            <person name="Ravikumar R.L."/>
            <person name="Schlapbach R."/>
            <person name="Sreeman S.M."/>
            <person name="Shimizu K.K."/>
        </authorList>
    </citation>
    <scope>NUCLEOTIDE SEQUENCE</scope>
</reference>
<evidence type="ECO:0000256" key="1">
    <source>
        <dbReference type="SAM" id="SignalP"/>
    </source>
</evidence>
<organism evidence="2 3">
    <name type="scientific">Eleusine coracana subsp. coracana</name>
    <dbReference type="NCBI Taxonomy" id="191504"/>
    <lineage>
        <taxon>Eukaryota</taxon>
        <taxon>Viridiplantae</taxon>
        <taxon>Streptophyta</taxon>
        <taxon>Embryophyta</taxon>
        <taxon>Tracheophyta</taxon>
        <taxon>Spermatophyta</taxon>
        <taxon>Magnoliopsida</taxon>
        <taxon>Liliopsida</taxon>
        <taxon>Poales</taxon>
        <taxon>Poaceae</taxon>
        <taxon>PACMAD clade</taxon>
        <taxon>Chloridoideae</taxon>
        <taxon>Cynodonteae</taxon>
        <taxon>Eleusininae</taxon>
        <taxon>Eleusine</taxon>
    </lineage>
</organism>
<evidence type="ECO:0000313" key="2">
    <source>
        <dbReference type="EMBL" id="GJN14234.1"/>
    </source>
</evidence>
<reference evidence="2" key="2">
    <citation type="submission" date="2021-12" db="EMBL/GenBank/DDBJ databases">
        <title>Resequencing data analysis of finger millet.</title>
        <authorList>
            <person name="Hatakeyama M."/>
            <person name="Aluri S."/>
            <person name="Balachadran M.T."/>
            <person name="Sivarajan S.R."/>
            <person name="Poveda L."/>
            <person name="Shimizu-Inatsugi R."/>
            <person name="Schlapbach R."/>
            <person name="Sreeman S.M."/>
            <person name="Shimizu K.K."/>
        </authorList>
    </citation>
    <scope>NUCLEOTIDE SEQUENCE</scope>
</reference>
<proteinExistence type="predicted"/>
<feature type="chain" id="PRO_5043730548" evidence="1">
    <location>
        <begin position="18"/>
        <end position="99"/>
    </location>
</feature>
<protein>
    <submittedName>
        <fullName evidence="2">Uncharacterized protein</fullName>
    </submittedName>
</protein>
<keyword evidence="1" id="KW-0732">Signal</keyword>
<dbReference type="AlphaFoldDB" id="A0AAV5DT40"/>
<accession>A0AAV5DT40</accession>
<dbReference type="EMBL" id="BQKI01000071">
    <property type="protein sequence ID" value="GJN14234.1"/>
    <property type="molecule type" value="Genomic_DNA"/>
</dbReference>
<dbReference type="Proteomes" id="UP001054889">
    <property type="component" value="Unassembled WGS sequence"/>
</dbReference>
<evidence type="ECO:0000313" key="3">
    <source>
        <dbReference type="Proteomes" id="UP001054889"/>
    </source>
</evidence>
<feature type="signal peptide" evidence="1">
    <location>
        <begin position="1"/>
        <end position="17"/>
    </location>
</feature>
<keyword evidence="3" id="KW-1185">Reference proteome</keyword>
<name>A0AAV5DT40_ELECO</name>
<comment type="caution">
    <text evidence="2">The sequence shown here is derived from an EMBL/GenBank/DDBJ whole genome shotgun (WGS) entry which is preliminary data.</text>
</comment>
<sequence length="99" mass="10909">MVLMVAMAFVIVGGAAAAEVAPPRRILMDMDMDIDDFLGMLYIIKQNRSEFELKEKPAASSDATRTAEIARYSTVTPATSKHPVRDCVPLVRFTHILIA</sequence>
<gene>
    <name evidence="2" type="primary">gb01032</name>
    <name evidence="2" type="ORF">PR202_gb01032</name>
</gene>